<dbReference type="InParanoid" id="A0A2J7PST3"/>
<proteinExistence type="predicted"/>
<accession>A0A2J7PST3</accession>
<feature type="region of interest" description="Disordered" evidence="1">
    <location>
        <begin position="218"/>
        <end position="364"/>
    </location>
</feature>
<keyword evidence="2" id="KW-1133">Transmembrane helix</keyword>
<dbReference type="OrthoDB" id="10051804at2759"/>
<evidence type="ECO:0000256" key="1">
    <source>
        <dbReference type="SAM" id="MobiDB-lite"/>
    </source>
</evidence>
<keyword evidence="5" id="KW-1185">Reference proteome</keyword>
<gene>
    <name evidence="4" type="ORF">B7P43_G03630</name>
</gene>
<feature type="compositionally biased region" description="Polar residues" evidence="1">
    <location>
        <begin position="289"/>
        <end position="342"/>
    </location>
</feature>
<feature type="signal peptide" evidence="3">
    <location>
        <begin position="1"/>
        <end position="22"/>
    </location>
</feature>
<dbReference type="EMBL" id="NEVH01021922">
    <property type="protein sequence ID" value="PNF19379.1"/>
    <property type="molecule type" value="Genomic_DNA"/>
</dbReference>
<dbReference type="PANTHER" id="PTHR33964">
    <property type="entry name" value="RE45066P-RELATED"/>
    <property type="match status" value="1"/>
</dbReference>
<comment type="caution">
    <text evidence="4">The sequence shown here is derived from an EMBL/GenBank/DDBJ whole genome shotgun (WGS) entry which is preliminary data.</text>
</comment>
<protein>
    <submittedName>
        <fullName evidence="4">Uncharacterized protein</fullName>
    </submittedName>
</protein>
<dbReference type="AlphaFoldDB" id="A0A2J7PST3"/>
<dbReference type="PANTHER" id="PTHR33964:SF9">
    <property type="match status" value="1"/>
</dbReference>
<feature type="chain" id="PRO_5014329721" evidence="3">
    <location>
        <begin position="23"/>
        <end position="456"/>
    </location>
</feature>
<evidence type="ECO:0000313" key="5">
    <source>
        <dbReference type="Proteomes" id="UP000235965"/>
    </source>
</evidence>
<evidence type="ECO:0000313" key="4">
    <source>
        <dbReference type="EMBL" id="PNF19379.1"/>
    </source>
</evidence>
<name>A0A2J7PST3_9NEOP</name>
<keyword evidence="2" id="KW-0812">Transmembrane</keyword>
<keyword evidence="3" id="KW-0732">Signal</keyword>
<sequence length="456" mass="50751">MEVIPTVAVLLLLHSSSRTAYSQLDRQQCSRQDYDLCVKMADPLLKDPHLIFPDNRADIDLVCRRWSQFVDCVKRYTDRCFTETRRREFNKAVESPVDSVHQMCTVTKYQTEYLKHATCIKSTLTREEHCGRHYQHLVDQVSGEANRVSLCCSHLRFRECVLEETKRLCDPGTNGGSATHFSRQMLDKALSFLRDQCYNYIPTTGECPGLSVLTNPYNGHDENISNRNNMPDQQHRSSNHQPHSPEVTSHSWQPQGTGADRRGTNSPVTEGAAPWMPNGGSAVHKPSSEDNWTPSEDTSSISSNTPPYDSIQPNNGHSKPSWLPGQSSDPSISRNIHTSSDTIPPALPTPAYPTMGQVPNNRPSSFGRGITWTPSTNVQTSNSDFGGNTWHVTSNGAVSNPQHPTEPWYPAISNYGGNAVDEPNQQGLSNNNATPRMVIISDMVLMIATVVIFVLM</sequence>
<dbReference type="Proteomes" id="UP000235965">
    <property type="component" value="Unassembled WGS sequence"/>
</dbReference>
<feature type="compositionally biased region" description="Polar residues" evidence="1">
    <location>
        <begin position="239"/>
        <end position="256"/>
    </location>
</feature>
<organism evidence="4 5">
    <name type="scientific">Cryptotermes secundus</name>
    <dbReference type="NCBI Taxonomy" id="105785"/>
    <lineage>
        <taxon>Eukaryota</taxon>
        <taxon>Metazoa</taxon>
        <taxon>Ecdysozoa</taxon>
        <taxon>Arthropoda</taxon>
        <taxon>Hexapoda</taxon>
        <taxon>Insecta</taxon>
        <taxon>Pterygota</taxon>
        <taxon>Neoptera</taxon>
        <taxon>Polyneoptera</taxon>
        <taxon>Dictyoptera</taxon>
        <taxon>Blattodea</taxon>
        <taxon>Blattoidea</taxon>
        <taxon>Termitoidae</taxon>
        <taxon>Kalotermitidae</taxon>
        <taxon>Cryptotermitinae</taxon>
        <taxon>Cryptotermes</taxon>
    </lineage>
</organism>
<reference evidence="4 5" key="1">
    <citation type="submission" date="2017-12" db="EMBL/GenBank/DDBJ databases">
        <title>Hemimetabolous genomes reveal molecular basis of termite eusociality.</title>
        <authorList>
            <person name="Harrison M.C."/>
            <person name="Jongepier E."/>
            <person name="Robertson H.M."/>
            <person name="Arning N."/>
            <person name="Bitard-Feildel T."/>
            <person name="Chao H."/>
            <person name="Childers C.P."/>
            <person name="Dinh H."/>
            <person name="Doddapaneni H."/>
            <person name="Dugan S."/>
            <person name="Gowin J."/>
            <person name="Greiner C."/>
            <person name="Han Y."/>
            <person name="Hu H."/>
            <person name="Hughes D.S.T."/>
            <person name="Huylmans A.-K."/>
            <person name="Kemena C."/>
            <person name="Kremer L.P.M."/>
            <person name="Lee S.L."/>
            <person name="Lopez-Ezquerra A."/>
            <person name="Mallet L."/>
            <person name="Monroy-Kuhn J.M."/>
            <person name="Moser A."/>
            <person name="Murali S.C."/>
            <person name="Muzny D.M."/>
            <person name="Otani S."/>
            <person name="Piulachs M.-D."/>
            <person name="Poelchau M."/>
            <person name="Qu J."/>
            <person name="Schaub F."/>
            <person name="Wada-Katsumata A."/>
            <person name="Worley K.C."/>
            <person name="Xie Q."/>
            <person name="Ylla G."/>
            <person name="Poulsen M."/>
            <person name="Gibbs R.A."/>
            <person name="Schal C."/>
            <person name="Richards S."/>
            <person name="Belles X."/>
            <person name="Korb J."/>
            <person name="Bornberg-Bauer E."/>
        </authorList>
    </citation>
    <scope>NUCLEOTIDE SEQUENCE [LARGE SCALE GENOMIC DNA]</scope>
    <source>
        <tissue evidence="4">Whole body</tissue>
    </source>
</reference>
<evidence type="ECO:0000256" key="2">
    <source>
        <dbReference type="SAM" id="Phobius"/>
    </source>
</evidence>
<keyword evidence="2" id="KW-0472">Membrane</keyword>
<evidence type="ECO:0000256" key="3">
    <source>
        <dbReference type="SAM" id="SignalP"/>
    </source>
</evidence>
<feature type="transmembrane region" description="Helical" evidence="2">
    <location>
        <begin position="437"/>
        <end position="455"/>
    </location>
</feature>